<dbReference type="InterPro" id="IPR036412">
    <property type="entry name" value="HAD-like_sf"/>
</dbReference>
<dbReference type="Gene3D" id="1.10.150.520">
    <property type="match status" value="1"/>
</dbReference>
<dbReference type="AlphaFoldDB" id="A0A9Q9DBS3"/>
<geneLocation type="plasmid" evidence="4 5">
    <name>pA</name>
</geneLocation>
<keyword evidence="4" id="KW-0614">Plasmid</keyword>
<evidence type="ECO:0000256" key="2">
    <source>
        <dbReference type="ARBA" id="ARBA00022801"/>
    </source>
</evidence>
<dbReference type="SUPFAM" id="SSF56784">
    <property type="entry name" value="HAD-like"/>
    <property type="match status" value="1"/>
</dbReference>
<evidence type="ECO:0000313" key="5">
    <source>
        <dbReference type="Proteomes" id="UP001055460"/>
    </source>
</evidence>
<dbReference type="GO" id="GO:0046872">
    <property type="term" value="F:metal ion binding"/>
    <property type="evidence" value="ECO:0007669"/>
    <property type="project" value="UniProtKB-KW"/>
</dbReference>
<dbReference type="InterPro" id="IPR051400">
    <property type="entry name" value="HAD-like_hydrolase"/>
</dbReference>
<evidence type="ECO:0000256" key="1">
    <source>
        <dbReference type="ARBA" id="ARBA00022723"/>
    </source>
</evidence>
<dbReference type="EMBL" id="CP098808">
    <property type="protein sequence ID" value="USJ25675.1"/>
    <property type="molecule type" value="Genomic_DNA"/>
</dbReference>
<dbReference type="InterPro" id="IPR023214">
    <property type="entry name" value="HAD_sf"/>
</dbReference>
<dbReference type="Pfam" id="PF00702">
    <property type="entry name" value="Hydrolase"/>
    <property type="match status" value="1"/>
</dbReference>
<keyword evidence="3" id="KW-0460">Magnesium</keyword>
<dbReference type="Proteomes" id="UP001055460">
    <property type="component" value="Plasmid pA"/>
</dbReference>
<dbReference type="SFLD" id="SFLDG01129">
    <property type="entry name" value="C1.5:_HAD__Beta-PGM__Phosphata"/>
    <property type="match status" value="1"/>
</dbReference>
<dbReference type="SFLD" id="SFLDS00003">
    <property type="entry name" value="Haloacid_Dehalogenase"/>
    <property type="match status" value="1"/>
</dbReference>
<protein>
    <submittedName>
        <fullName evidence="4">HAD family hydrolase</fullName>
    </submittedName>
</protein>
<sequence length="232" mass="25585">MGEQVLVFDLDDTLYLERDFAASGFRAVDAWLANHLGAEGFAGHCEAAAASGHSGRVFDTALAAIGIAIDEALVGQLVAVYRGHRPEIALADDARRYLERARVGRRAIITDGPAATQQAKVKALGLEALVDRVIFTDLWGREFWKPHARAYEAIETWADVKQDNLVYIADNPLKDFVTPRRRGWQTVMVAREARVHRTAAPDEAHQADRRISDLDELDEALRSLAAGEAVSR</sequence>
<organism evidence="4 5">
    <name type="scientific">Ensifer adhaerens</name>
    <name type="common">Sinorhizobium morelense</name>
    <dbReference type="NCBI Taxonomy" id="106592"/>
    <lineage>
        <taxon>Bacteria</taxon>
        <taxon>Pseudomonadati</taxon>
        <taxon>Pseudomonadota</taxon>
        <taxon>Alphaproteobacteria</taxon>
        <taxon>Hyphomicrobiales</taxon>
        <taxon>Rhizobiaceae</taxon>
        <taxon>Sinorhizobium/Ensifer group</taxon>
        <taxon>Ensifer</taxon>
    </lineage>
</organism>
<name>A0A9Q9DBS3_ENSAD</name>
<dbReference type="PANTHER" id="PTHR46470">
    <property type="entry name" value="N-ACYLNEURAMINATE-9-PHOSPHATASE"/>
    <property type="match status" value="1"/>
</dbReference>
<gene>
    <name evidence="4" type="ORF">NE863_24710</name>
</gene>
<accession>A0A9Q9DBS3</accession>
<proteinExistence type="predicted"/>
<evidence type="ECO:0000313" key="4">
    <source>
        <dbReference type="EMBL" id="USJ25675.1"/>
    </source>
</evidence>
<keyword evidence="1" id="KW-0479">Metal-binding</keyword>
<dbReference type="GO" id="GO:0016791">
    <property type="term" value="F:phosphatase activity"/>
    <property type="evidence" value="ECO:0007669"/>
    <property type="project" value="TreeGrafter"/>
</dbReference>
<dbReference type="Gene3D" id="3.40.50.1000">
    <property type="entry name" value="HAD superfamily/HAD-like"/>
    <property type="match status" value="1"/>
</dbReference>
<reference evidence="4" key="1">
    <citation type="submission" date="2022-06" db="EMBL/GenBank/DDBJ databases">
        <title>Physiological and biochemical characterization and genomic elucidation of a strain of the genus Ensifer adhaerens M8 that combines arsenic oxidation and chromium reduction.</title>
        <authorList>
            <person name="Li X."/>
            <person name="Yu c."/>
        </authorList>
    </citation>
    <scope>NUCLEOTIDE SEQUENCE</scope>
    <source>
        <strain evidence="4">M8</strain>
        <plasmid evidence="4">pA</plasmid>
    </source>
</reference>
<dbReference type="RefSeq" id="WP_162733079.1">
    <property type="nucleotide sequence ID" value="NZ_CP098808.1"/>
</dbReference>
<evidence type="ECO:0000256" key="3">
    <source>
        <dbReference type="ARBA" id="ARBA00022842"/>
    </source>
</evidence>
<dbReference type="PANTHER" id="PTHR46470:SF2">
    <property type="entry name" value="GLYCERALDEHYDE 3-PHOSPHATE PHOSPHATASE"/>
    <property type="match status" value="1"/>
</dbReference>
<keyword evidence="2 4" id="KW-0378">Hydrolase</keyword>